<reference evidence="1 2" key="1">
    <citation type="journal article" date="2015" name="Stand. Genomic Sci.">
        <title>Genomic Encyclopedia of Bacterial and Archaeal Type Strains, Phase III: the genomes of soil and plant-associated and newly described type strains.</title>
        <authorList>
            <person name="Whitman W.B."/>
            <person name="Woyke T."/>
            <person name="Klenk H.P."/>
            <person name="Zhou Y."/>
            <person name="Lilburn T.G."/>
            <person name="Beck B.J."/>
            <person name="De Vos P."/>
            <person name="Vandamme P."/>
            <person name="Eisen J.A."/>
            <person name="Garrity G."/>
            <person name="Hugenholtz P."/>
            <person name="Kyrpides N.C."/>
        </authorList>
    </citation>
    <scope>NUCLEOTIDE SEQUENCE [LARGE SCALE GENOMIC DNA]</scope>
    <source>
        <strain evidence="1 2">CGMCC 1.7271</strain>
    </source>
</reference>
<name>A0A562SVI1_9BACT</name>
<evidence type="ECO:0000313" key="1">
    <source>
        <dbReference type="EMBL" id="TWI85034.1"/>
    </source>
</evidence>
<comment type="caution">
    <text evidence="1">The sequence shown here is derived from an EMBL/GenBank/DDBJ whole genome shotgun (WGS) entry which is preliminary data.</text>
</comment>
<dbReference type="Proteomes" id="UP000316167">
    <property type="component" value="Unassembled WGS sequence"/>
</dbReference>
<protein>
    <submittedName>
        <fullName evidence="1">Uncharacterized protein</fullName>
    </submittedName>
</protein>
<proteinExistence type="predicted"/>
<dbReference type="EMBL" id="VLLE01000002">
    <property type="protein sequence ID" value="TWI85034.1"/>
    <property type="molecule type" value="Genomic_DNA"/>
</dbReference>
<keyword evidence="2" id="KW-1185">Reference proteome</keyword>
<dbReference type="AlphaFoldDB" id="A0A562SVI1"/>
<dbReference type="RefSeq" id="WP_144883594.1">
    <property type="nucleotide sequence ID" value="NZ_VLLE01000002.1"/>
</dbReference>
<gene>
    <name evidence="1" type="ORF">IQ13_0188</name>
</gene>
<evidence type="ECO:0000313" key="2">
    <source>
        <dbReference type="Proteomes" id="UP000316167"/>
    </source>
</evidence>
<dbReference type="OrthoDB" id="668586at2"/>
<sequence length="126" mass="14638">MFTQTWRKYLPVIQILLKRSAQSEQLLQMNHTDFERAAAGRKIRYSFNNLELVNARMNNQSKQPPFAKEFAAFLLEDENMKRFLMDKHVEFSMTNAFSLSIKQHLQVAVQEVDEAITATDNADAPE</sequence>
<organism evidence="1 2">
    <name type="scientific">Lacibacter cauensis</name>
    <dbReference type="NCBI Taxonomy" id="510947"/>
    <lineage>
        <taxon>Bacteria</taxon>
        <taxon>Pseudomonadati</taxon>
        <taxon>Bacteroidota</taxon>
        <taxon>Chitinophagia</taxon>
        <taxon>Chitinophagales</taxon>
        <taxon>Chitinophagaceae</taxon>
        <taxon>Lacibacter</taxon>
    </lineage>
</organism>
<accession>A0A562SVI1</accession>